<evidence type="ECO:0000313" key="4">
    <source>
        <dbReference type="Proteomes" id="UP000242450"/>
    </source>
</evidence>
<dbReference type="Proteomes" id="UP000242450">
    <property type="component" value="Chromosome 21"/>
</dbReference>
<dbReference type="InterPro" id="IPR051149">
    <property type="entry name" value="Spindly/BICDR_Dynein_Adapter"/>
</dbReference>
<evidence type="ECO:0000313" key="3">
    <source>
        <dbReference type="EMBL" id="OWK04211.1"/>
    </source>
</evidence>
<accession>A0A212CDY6</accession>
<dbReference type="AlphaFoldDB" id="A0A212CDY6"/>
<dbReference type="GO" id="GO:0000922">
    <property type="term" value="C:spindle pole"/>
    <property type="evidence" value="ECO:0007669"/>
    <property type="project" value="TreeGrafter"/>
</dbReference>
<dbReference type="OrthoDB" id="2121607at2759"/>
<evidence type="ECO:0000256" key="1">
    <source>
        <dbReference type="ARBA" id="ARBA00023054"/>
    </source>
</evidence>
<keyword evidence="4" id="KW-1185">Reference proteome</keyword>
<dbReference type="PANTHER" id="PTHR32123:SF9">
    <property type="entry name" value="PROTEIN SPINDLY"/>
    <property type="match status" value="1"/>
</dbReference>
<name>A0A212CDY6_CEREH</name>
<keyword evidence="1 2" id="KW-0175">Coiled coil</keyword>
<dbReference type="GO" id="GO:0000940">
    <property type="term" value="C:outer kinetochore"/>
    <property type="evidence" value="ECO:0007669"/>
    <property type="project" value="TreeGrafter"/>
</dbReference>
<gene>
    <name evidence="3" type="ORF">Celaphus_00016313</name>
</gene>
<dbReference type="PANTHER" id="PTHR32123">
    <property type="entry name" value="BICD FAMILY-LIKE CARGO ADAPTER"/>
    <property type="match status" value="1"/>
</dbReference>
<evidence type="ECO:0000256" key="2">
    <source>
        <dbReference type="SAM" id="Coils"/>
    </source>
</evidence>
<dbReference type="GO" id="GO:0034501">
    <property type="term" value="P:protein localization to kinetochore"/>
    <property type="evidence" value="ECO:0007669"/>
    <property type="project" value="TreeGrafter"/>
</dbReference>
<reference evidence="3 4" key="1">
    <citation type="journal article" date="2018" name="Mol. Genet. Genomics">
        <title>The red deer Cervus elaphus genome CerEla1.0: sequencing, annotating, genes, and chromosomes.</title>
        <authorList>
            <person name="Bana N.A."/>
            <person name="Nyiri A."/>
            <person name="Nagy J."/>
            <person name="Frank K."/>
            <person name="Nagy T."/>
            <person name="Steger V."/>
            <person name="Schiller M."/>
            <person name="Lakatos P."/>
            <person name="Sugar L."/>
            <person name="Horn P."/>
            <person name="Barta E."/>
            <person name="Orosz L."/>
        </authorList>
    </citation>
    <scope>NUCLEOTIDE SEQUENCE [LARGE SCALE GENOMIC DNA]</scope>
    <source>
        <strain evidence="3">Hungarian</strain>
    </source>
</reference>
<organism evidence="3 4">
    <name type="scientific">Cervus elaphus hippelaphus</name>
    <name type="common">European red deer</name>
    <dbReference type="NCBI Taxonomy" id="46360"/>
    <lineage>
        <taxon>Eukaryota</taxon>
        <taxon>Metazoa</taxon>
        <taxon>Chordata</taxon>
        <taxon>Craniata</taxon>
        <taxon>Vertebrata</taxon>
        <taxon>Euteleostomi</taxon>
        <taxon>Mammalia</taxon>
        <taxon>Eutheria</taxon>
        <taxon>Laurasiatheria</taxon>
        <taxon>Artiodactyla</taxon>
        <taxon>Ruminantia</taxon>
        <taxon>Pecora</taxon>
        <taxon>Cervidae</taxon>
        <taxon>Cervinae</taxon>
        <taxon>Cervus</taxon>
    </lineage>
</organism>
<feature type="coiled-coil region" evidence="2">
    <location>
        <begin position="41"/>
        <end position="175"/>
    </location>
</feature>
<proteinExistence type="predicted"/>
<dbReference type="GO" id="GO:0007080">
    <property type="term" value="P:mitotic metaphase chromosome alignment"/>
    <property type="evidence" value="ECO:0007669"/>
    <property type="project" value="TreeGrafter"/>
</dbReference>
<dbReference type="EMBL" id="MKHE01000021">
    <property type="protein sequence ID" value="OWK04211.1"/>
    <property type="molecule type" value="Genomic_DNA"/>
</dbReference>
<dbReference type="GO" id="GO:0043515">
    <property type="term" value="F:kinetochore binding"/>
    <property type="evidence" value="ECO:0007669"/>
    <property type="project" value="TreeGrafter"/>
</dbReference>
<dbReference type="GO" id="GO:0000132">
    <property type="term" value="P:establishment of mitotic spindle orientation"/>
    <property type="evidence" value="ECO:0007669"/>
    <property type="project" value="TreeGrafter"/>
</dbReference>
<sequence>MPWRRVSGPVIVRCRRGVNVGNLSAERCSSRGRGEERDRKKIMEADVIADLQRKLKETEQERLKAAQYGLQLVESQNELQNQLDKCRNEMTALAESYEQEKYTLQREVELKSRMLESLSSECEAIKQQQKMHLEKLEETLSRSHGQEVNELKKKLETLKAELDEARLSEKQLKHKVDHQQELLSSKSKEMQIMCT</sequence>
<protein>
    <submittedName>
        <fullName evidence="3">Uncharacterized protein</fullName>
    </submittedName>
</protein>
<comment type="caution">
    <text evidence="3">The sequence shown here is derived from an EMBL/GenBank/DDBJ whole genome shotgun (WGS) entry which is preliminary data.</text>
</comment>